<proteinExistence type="predicted"/>
<dbReference type="EMBL" id="BMWW01000001">
    <property type="protein sequence ID" value="GGY72036.1"/>
    <property type="molecule type" value="Genomic_DNA"/>
</dbReference>
<protein>
    <submittedName>
        <fullName evidence="1">Uncharacterized protein</fullName>
    </submittedName>
</protein>
<reference evidence="1" key="1">
    <citation type="journal article" date="2014" name="Int. J. Syst. Evol. Microbiol.">
        <title>Complete genome sequence of Corynebacterium casei LMG S-19264T (=DSM 44701T), isolated from a smear-ripened cheese.</title>
        <authorList>
            <consortium name="US DOE Joint Genome Institute (JGI-PGF)"/>
            <person name="Walter F."/>
            <person name="Albersmeier A."/>
            <person name="Kalinowski J."/>
            <person name="Ruckert C."/>
        </authorList>
    </citation>
    <scope>NUCLEOTIDE SEQUENCE</scope>
    <source>
        <strain evidence="1">KCTC 12344</strain>
    </source>
</reference>
<gene>
    <name evidence="1" type="ORF">GCM10007388_00020</name>
</gene>
<accession>A0AA88C9N8</accession>
<evidence type="ECO:0000313" key="2">
    <source>
        <dbReference type="Proteomes" id="UP000619512"/>
    </source>
</evidence>
<sequence length="114" mass="12475">MGECCCYVAAFLLPSPIARCLTDAGWAFFSLARLPDKLIVVLETEFDARHTEIYLGMDVWRGEGVKFTVIRDPSCQIELISAQLYGHEAAKLEGVLASAGFKDVEVFVLSASDA</sequence>
<organism evidence="1 2">
    <name type="scientific">Pseudoduganella plicata</name>
    <dbReference type="NCBI Taxonomy" id="321984"/>
    <lineage>
        <taxon>Bacteria</taxon>
        <taxon>Pseudomonadati</taxon>
        <taxon>Pseudomonadota</taxon>
        <taxon>Betaproteobacteria</taxon>
        <taxon>Burkholderiales</taxon>
        <taxon>Oxalobacteraceae</taxon>
        <taxon>Telluria group</taxon>
        <taxon>Pseudoduganella</taxon>
    </lineage>
</organism>
<dbReference type="Proteomes" id="UP000619512">
    <property type="component" value="Unassembled WGS sequence"/>
</dbReference>
<name>A0AA88C9N8_9BURK</name>
<reference evidence="1" key="2">
    <citation type="submission" date="2022-12" db="EMBL/GenBank/DDBJ databases">
        <authorList>
            <person name="Sun Q."/>
            <person name="Kim S."/>
        </authorList>
    </citation>
    <scope>NUCLEOTIDE SEQUENCE</scope>
    <source>
        <strain evidence="1">KCTC 12344</strain>
    </source>
</reference>
<dbReference type="AlphaFoldDB" id="A0AA88C9N8"/>
<comment type="caution">
    <text evidence="1">The sequence shown here is derived from an EMBL/GenBank/DDBJ whole genome shotgun (WGS) entry which is preliminary data.</text>
</comment>
<evidence type="ECO:0000313" key="1">
    <source>
        <dbReference type="EMBL" id="GGY72036.1"/>
    </source>
</evidence>